<accession>A0A9E9P4A5</accession>
<evidence type="ECO:0000313" key="2">
    <source>
        <dbReference type="Proteomes" id="UP001156215"/>
    </source>
</evidence>
<proteinExistence type="predicted"/>
<dbReference type="KEGG" id="ovb:NB640_11875"/>
<organism evidence="1 2">
    <name type="scientific">Oxalobacter vibrioformis</name>
    <dbReference type="NCBI Taxonomy" id="933080"/>
    <lineage>
        <taxon>Bacteria</taxon>
        <taxon>Pseudomonadati</taxon>
        <taxon>Pseudomonadota</taxon>
        <taxon>Betaproteobacteria</taxon>
        <taxon>Burkholderiales</taxon>
        <taxon>Oxalobacteraceae</taxon>
        <taxon>Oxalobacter</taxon>
    </lineage>
</organism>
<sequence>MNATTEYTGILNHETRLYASFPARKYRCRAAPIHKKRQALEDFAGERDGLMGNVRFNYRF</sequence>
<gene>
    <name evidence="1" type="ORF">NB640_11875</name>
</gene>
<dbReference type="RefSeq" id="WP_269308906.1">
    <property type="nucleotide sequence ID" value="NZ_CP098242.1"/>
</dbReference>
<keyword evidence="2" id="KW-1185">Reference proteome</keyword>
<dbReference type="Proteomes" id="UP001156215">
    <property type="component" value="Chromosome"/>
</dbReference>
<dbReference type="AlphaFoldDB" id="A0A9E9P4A5"/>
<evidence type="ECO:0000313" key="1">
    <source>
        <dbReference type="EMBL" id="WAW09901.1"/>
    </source>
</evidence>
<reference evidence="1" key="1">
    <citation type="journal article" date="2022" name="Front. Microbiol.">
        <title>New perspectives on an old grouping: The genomic and phenotypic variability of Oxalobacter formigenes and the implications for calcium oxalate stone prevention.</title>
        <authorList>
            <person name="Chmiel J.A."/>
            <person name="Carr C."/>
            <person name="Stuivenberg G.A."/>
            <person name="Venema R."/>
            <person name="Chanyi R.M."/>
            <person name="Al K.F."/>
            <person name="Giguere D."/>
            <person name="Say H."/>
            <person name="Akouris P.P."/>
            <person name="Dominguez Romero S.A."/>
            <person name="Kwong A."/>
            <person name="Tai V."/>
            <person name="Koval S.F."/>
            <person name="Razvi H."/>
            <person name="Bjazevic J."/>
            <person name="Burton J.P."/>
        </authorList>
    </citation>
    <scope>NUCLEOTIDE SEQUENCE</scope>
    <source>
        <strain evidence="1">WoOx3</strain>
    </source>
</reference>
<dbReference type="EMBL" id="CP098242">
    <property type="protein sequence ID" value="WAW09901.1"/>
    <property type="molecule type" value="Genomic_DNA"/>
</dbReference>
<name>A0A9E9P4A5_9BURK</name>
<protein>
    <submittedName>
        <fullName evidence="1">Uncharacterized protein</fullName>
    </submittedName>
</protein>